<evidence type="ECO:0008006" key="3">
    <source>
        <dbReference type="Google" id="ProtNLM"/>
    </source>
</evidence>
<keyword evidence="2" id="KW-1185">Reference proteome</keyword>
<sequence length="674" mass="76937">MQSQSNEHNEHNAILTKLIAGLPEIKNYLSELESQDLWWTTVAMVGKINNQNIDPQLLVSIVETQVEFQKLRDKMMSSLIERYESQAKSDLQLKTQAIIDIINRNLFERTADVGFLAEDLVIKDYLRVQHPDKSDNERIQQRLTEYAAKYTVYKDIALVKPDHSLAYSLKYGNKSLVMHDLFLQDRKLQQGQFVEHFGPCSLYDDEKRVLLYIQAIRKDSQVLGYLILHFRFYDEMNGIFKTLNLGNTQYKMRLTHNDGETLASNDSIHYPLYKKTGKPKSAINPSVHQSSLTLARTTKGYEGFMGLPWLSEASLDVKSAIQQHKPAELNHSLNYQINSQSPLFLHELTETNLMVKNLLLIVILNGKINSLKREVSAFLPVLESFQEISQNISDTFNRFIHHLHSVILKIVLTKLENSALLSAEIMDRNLYERANDVRWWALNDRLINCLKANLSNSSEFASLQVKAQQTLLTINNLYTVYTNLLLIDHNHNIIAVSNPEESKWLGQKFEHKTDLEQCFKVSNSQAYFASNFKPSPYYGDKPTYIYYAPIKDPEKNSNLGAIAIVFDSAPQFKAILKDFAPDFMRHELKTASFNAFINSKGQVISSNTDLLQAGQQITLPAELGQFSAGKQGLAEITLGGTAFICRFFMSKGYREFKNADGYNNYVIALAAIKK</sequence>
<evidence type="ECO:0000313" key="1">
    <source>
        <dbReference type="EMBL" id="AHF02217.1"/>
    </source>
</evidence>
<dbReference type="KEGG" id="tao:THIAE_03940"/>
<dbReference type="Proteomes" id="UP000005380">
    <property type="component" value="Chromosome"/>
</dbReference>
<dbReference type="Gene3D" id="3.30.450.20">
    <property type="entry name" value="PAS domain"/>
    <property type="match status" value="1"/>
</dbReference>
<protein>
    <recommendedName>
        <fullName evidence="3">Cache domain-containing protein</fullName>
    </recommendedName>
</protein>
<dbReference type="STRING" id="717772.THIAE_03940"/>
<dbReference type="EMBL" id="CP007030">
    <property type="protein sequence ID" value="AHF02217.1"/>
    <property type="molecule type" value="Genomic_DNA"/>
</dbReference>
<evidence type="ECO:0000313" key="2">
    <source>
        <dbReference type="Proteomes" id="UP000005380"/>
    </source>
</evidence>
<name>W0DUW4_9GAMM</name>
<dbReference type="AlphaFoldDB" id="W0DUW4"/>
<dbReference type="OrthoDB" id="9814866at2"/>
<accession>W0DUW4</accession>
<dbReference type="HOGENOM" id="CLU_015621_0_0_6"/>
<proteinExistence type="predicted"/>
<reference evidence="1 2" key="1">
    <citation type="submission" date="2013-12" db="EMBL/GenBank/DDBJ databases">
        <authorList>
            <consortium name="DOE Joint Genome Institute"/>
            <person name="Kappler U."/>
            <person name="Huntemann M."/>
            <person name="Han J."/>
            <person name="Chen A."/>
            <person name="Kyrpides N."/>
            <person name="Mavromatis K."/>
            <person name="Markowitz V."/>
            <person name="Palaniappan K."/>
            <person name="Ivanova N."/>
            <person name="Schaumberg A."/>
            <person name="Pati A."/>
            <person name="Liolios K."/>
            <person name="Nordberg H.P."/>
            <person name="Cantor M.N."/>
            <person name="Hua S.X."/>
            <person name="Woyke T."/>
        </authorList>
    </citation>
    <scope>NUCLEOTIDE SEQUENCE [LARGE SCALE GENOMIC DNA]</scope>
    <source>
        <strain evidence="2">AL2</strain>
    </source>
</reference>
<dbReference type="RefSeq" id="WP_006459164.1">
    <property type="nucleotide sequence ID" value="NZ_CP007030.1"/>
</dbReference>
<organism evidence="1 2">
    <name type="scientific">Thiomicrospira aerophila AL3</name>
    <dbReference type="NCBI Taxonomy" id="717772"/>
    <lineage>
        <taxon>Bacteria</taxon>
        <taxon>Pseudomonadati</taxon>
        <taxon>Pseudomonadota</taxon>
        <taxon>Gammaproteobacteria</taxon>
        <taxon>Thiotrichales</taxon>
        <taxon>Piscirickettsiaceae</taxon>
        <taxon>Thiomicrospira</taxon>
    </lineage>
</organism>
<dbReference type="InParanoid" id="W0DUW4"/>
<gene>
    <name evidence="1" type="ORF">THIAE_03940</name>
</gene>
<dbReference type="eggNOG" id="COG0835">
    <property type="taxonomic scope" value="Bacteria"/>
</dbReference>